<organism evidence="4 5">
    <name type="scientific">Aplysia californica</name>
    <name type="common">California sea hare</name>
    <dbReference type="NCBI Taxonomy" id="6500"/>
    <lineage>
        <taxon>Eukaryota</taxon>
        <taxon>Metazoa</taxon>
        <taxon>Spiralia</taxon>
        <taxon>Lophotrochozoa</taxon>
        <taxon>Mollusca</taxon>
        <taxon>Gastropoda</taxon>
        <taxon>Heterobranchia</taxon>
        <taxon>Euthyneura</taxon>
        <taxon>Tectipleura</taxon>
        <taxon>Aplysiida</taxon>
        <taxon>Aplysioidea</taxon>
        <taxon>Aplysiidae</taxon>
        <taxon>Aplysia</taxon>
    </lineage>
</organism>
<evidence type="ECO:0000256" key="2">
    <source>
        <dbReference type="SAM" id="Phobius"/>
    </source>
</evidence>
<evidence type="ECO:0000256" key="1">
    <source>
        <dbReference type="SAM" id="MobiDB-lite"/>
    </source>
</evidence>
<keyword evidence="4" id="KW-1185">Reference proteome</keyword>
<evidence type="ECO:0000313" key="4">
    <source>
        <dbReference type="Proteomes" id="UP000694888"/>
    </source>
</evidence>
<evidence type="ECO:0000313" key="5">
    <source>
        <dbReference type="RefSeq" id="XP_035827998.1"/>
    </source>
</evidence>
<proteinExistence type="predicted"/>
<keyword evidence="2" id="KW-0812">Transmembrane</keyword>
<keyword evidence="2" id="KW-0472">Membrane</keyword>
<feature type="chain" id="PRO_5045233179" evidence="3">
    <location>
        <begin position="23"/>
        <end position="998"/>
    </location>
</feature>
<feature type="compositionally biased region" description="Polar residues" evidence="1">
    <location>
        <begin position="985"/>
        <end position="998"/>
    </location>
</feature>
<reference evidence="5" key="1">
    <citation type="submission" date="2025-08" db="UniProtKB">
        <authorList>
            <consortium name="RefSeq"/>
        </authorList>
    </citation>
    <scope>IDENTIFICATION</scope>
</reference>
<feature type="compositionally biased region" description="Polar residues" evidence="1">
    <location>
        <begin position="958"/>
        <end position="969"/>
    </location>
</feature>
<feature type="transmembrane region" description="Helical" evidence="2">
    <location>
        <begin position="760"/>
        <end position="786"/>
    </location>
</feature>
<feature type="compositionally biased region" description="Basic and acidic residues" evidence="1">
    <location>
        <begin position="824"/>
        <end position="837"/>
    </location>
</feature>
<name>A0ABM1W005_APLCA</name>
<keyword evidence="2" id="KW-1133">Transmembrane helix</keyword>
<feature type="region of interest" description="Disordered" evidence="1">
    <location>
        <begin position="942"/>
        <end position="998"/>
    </location>
</feature>
<dbReference type="RefSeq" id="XP_035827998.1">
    <property type="nucleotide sequence ID" value="XM_035972105.1"/>
</dbReference>
<feature type="region of interest" description="Disordered" evidence="1">
    <location>
        <begin position="824"/>
        <end position="867"/>
    </location>
</feature>
<dbReference type="Proteomes" id="UP000694888">
    <property type="component" value="Unplaced"/>
</dbReference>
<sequence length="998" mass="105653">MSAVRVLLAFLLVLGLTTPSRCEEQIWRSFSRYRRQTSGQGLGPTEEGTSISRTCAYNTGAGGASLTWEVQLAAVKRAVATCVTNQVPYNCTVSSGFSSLFTVTTDQTQATLTWNADRRFLSLSCSQFSVIASWTLVTYSKPTDLTCRSPEITNNDNTVSVTCVSSDIFPQDPRCVLYRQTDGGSRVQTSVPPSYGTDTTGSVSGPSCTFTIQASELGAGTHSLSVNMYPQFDGSGENYGVNRAVSPDVTFYYPVPEIVNCPSGAKVSGNYIMSGSTATCECRQKTEGFPAGTVVLSQGGSTLGSGTVVSGNINNPGNNNNDQTLTCRSESSLGQAGPSVSKTVKFAYGPNSATLTFSPTSPSSLCQGTSLSVVSTCTVGPSTVNPQPDYKISVNGTPVGTSVQQTLQLQRGAHNVRCRVENSLFPTDLFTDVTEMFIVRVLPPDPPEISVSQSSVLSTGEILVKENVTTGVQCVVRGGYPATSDVRLSCPSSQVGSSGVSSVVVTRSQVTQCSCTATHDSGCYNKRSDVTIKAAYGPEGVTLERKNVSPGETGTYNLCPSVTPDITMECSVGAVYPAASFTLTMTSTGTQTLDTCTGNNNKCSYNFVPTRGGNHEFRCGAVNSAFGDLRGDIPPVQVYVREPPKTAPTLVINGKTFTGVSAGNTIVLEAGTEHSVECHVDGGLPEISASDISLQCGGRDVTDGKFVPSLLSVRLNETSCSCRAEHPSGCYDLGTEVIVSLTDGGTNGEKLEKQCDDQEIIAVAVGAAVAAFVLGFITAVAVYCVFSRKGWLPKNFGRSKCGNPKEKQELNSDGLPYEFSDLRLSDTAHPNQQDDKRRGTRNHTEASTTAGRQEESPYVDMDSVQMSSQDVHTPVLIGRTMAEIITPDATQTDGDGGRYNNVLVTSPVSRAAPGGQGQTHNPGTYDIIADPAREAFAHPYMRPQPDAEYSNTDEMDGPSSSLQNNSTGKGTYVNMEKTKKPSASPYANVNDNNSSGRV</sequence>
<evidence type="ECO:0000256" key="3">
    <source>
        <dbReference type="SAM" id="SignalP"/>
    </source>
</evidence>
<feature type="signal peptide" evidence="3">
    <location>
        <begin position="1"/>
        <end position="22"/>
    </location>
</feature>
<accession>A0ABM1W005</accession>
<keyword evidence="3" id="KW-0732">Signal</keyword>
<protein>
    <submittedName>
        <fullName evidence="5">Uncharacterized protein LOC101848236 isoform X1</fullName>
    </submittedName>
</protein>
<gene>
    <name evidence="5" type="primary">LOC101848236</name>
</gene>
<dbReference type="GeneID" id="101848236"/>